<sequence length="313" mass="33167">MSGHLTPRWSAPFLAALATVAVPGLEAVATRRPRIVTPTVEITGVLDSDGGSWIVRAPRDAATGAAMMAESELLRLLAREHLPFALAVPAGFAEIDDAGRAVVHRALTGRELDLSTLRPGPGLAASLGAALAALHEVDVAAVTAVDLPTYDAAECRTRLLAELDEMAASRRVPTVLLRRWEEALEDVRSWRFRPAVVHGDLASDRVLTESGQVTAMTDFVSAHVGDPAVDLGWLVAAAPEDALESVLESYDLHRAAGSDAQLLVRAQLYSELALGRWLLHGVRAGDRTVVADAEEMLTELADAVSSAGPGYPE</sequence>
<dbReference type="RefSeq" id="WP_123739556.1">
    <property type="nucleotide sequence ID" value="NZ_RKHQ01000001.1"/>
</dbReference>
<name>A0A3N2DCY5_9MICO</name>
<gene>
    <name evidence="2" type="ORF">EDD28_2117</name>
</gene>
<dbReference type="Proteomes" id="UP000275356">
    <property type="component" value="Unassembled WGS sequence"/>
</dbReference>
<dbReference type="Pfam" id="PF01636">
    <property type="entry name" value="APH"/>
    <property type="match status" value="1"/>
</dbReference>
<dbReference type="SUPFAM" id="SSF56112">
    <property type="entry name" value="Protein kinase-like (PK-like)"/>
    <property type="match status" value="1"/>
</dbReference>
<evidence type="ECO:0000259" key="1">
    <source>
        <dbReference type="Pfam" id="PF01636"/>
    </source>
</evidence>
<keyword evidence="2" id="KW-0808">Transferase</keyword>
<accession>A0A3N2DCY5</accession>
<comment type="caution">
    <text evidence="2">The sequence shown here is derived from an EMBL/GenBank/DDBJ whole genome shotgun (WGS) entry which is preliminary data.</text>
</comment>
<evidence type="ECO:0000313" key="2">
    <source>
        <dbReference type="EMBL" id="ROR97518.1"/>
    </source>
</evidence>
<dbReference type="Gene3D" id="3.90.1200.10">
    <property type="match status" value="1"/>
</dbReference>
<keyword evidence="3" id="KW-1185">Reference proteome</keyword>
<dbReference type="InterPro" id="IPR011009">
    <property type="entry name" value="Kinase-like_dom_sf"/>
</dbReference>
<proteinExistence type="predicted"/>
<dbReference type="OrthoDB" id="3239865at2"/>
<dbReference type="GO" id="GO:0016740">
    <property type="term" value="F:transferase activity"/>
    <property type="evidence" value="ECO:0007669"/>
    <property type="project" value="UniProtKB-KW"/>
</dbReference>
<organism evidence="2 3">
    <name type="scientific">Salana multivorans</name>
    <dbReference type="NCBI Taxonomy" id="120377"/>
    <lineage>
        <taxon>Bacteria</taxon>
        <taxon>Bacillati</taxon>
        <taxon>Actinomycetota</taxon>
        <taxon>Actinomycetes</taxon>
        <taxon>Micrococcales</taxon>
        <taxon>Beutenbergiaceae</taxon>
        <taxon>Salana</taxon>
    </lineage>
</organism>
<reference evidence="2 3" key="1">
    <citation type="submission" date="2018-11" db="EMBL/GenBank/DDBJ databases">
        <title>Sequencing the genomes of 1000 actinobacteria strains.</title>
        <authorList>
            <person name="Klenk H.-P."/>
        </authorList>
    </citation>
    <scope>NUCLEOTIDE SEQUENCE [LARGE SCALE GENOMIC DNA]</scope>
    <source>
        <strain evidence="2 3">DSM 13521</strain>
    </source>
</reference>
<dbReference type="EMBL" id="RKHQ01000001">
    <property type="protein sequence ID" value="ROR97518.1"/>
    <property type="molecule type" value="Genomic_DNA"/>
</dbReference>
<dbReference type="AlphaFoldDB" id="A0A3N2DCY5"/>
<evidence type="ECO:0000313" key="3">
    <source>
        <dbReference type="Proteomes" id="UP000275356"/>
    </source>
</evidence>
<feature type="domain" description="Aminoglycoside phosphotransferase" evidence="1">
    <location>
        <begin position="47"/>
        <end position="251"/>
    </location>
</feature>
<protein>
    <submittedName>
        <fullName evidence="2">Phosphotransferase family enzyme</fullName>
    </submittedName>
</protein>
<dbReference type="InterPro" id="IPR002575">
    <property type="entry name" value="Aminoglycoside_PTrfase"/>
</dbReference>